<dbReference type="Proteomes" id="UP001062846">
    <property type="component" value="Chromosome 4"/>
</dbReference>
<protein>
    <submittedName>
        <fullName evidence="1">Uncharacterized protein</fullName>
    </submittedName>
</protein>
<keyword evidence="2" id="KW-1185">Reference proteome</keyword>
<proteinExistence type="predicted"/>
<sequence length="160" mass="17946">MDRIATDVVQQFSCTESIDVGRYLSAIKGMCLMELGFGDVQMFFFKPKFSVLINLIGLHYCISWLGVPTAYVGEALDSCKISKREVRVQRWKIGGYYHILRMDGYLFRTFSLADLALGNEEEVLGVLSRNPIVEGLCVQISVSKPVSTPRSVQSPPAHDY</sequence>
<comment type="caution">
    <text evidence="1">The sequence shown here is derived from an EMBL/GenBank/DDBJ whole genome shotgun (WGS) entry which is preliminary data.</text>
</comment>
<name>A0ACC0P7N1_RHOML</name>
<evidence type="ECO:0000313" key="1">
    <source>
        <dbReference type="EMBL" id="KAI8561566.1"/>
    </source>
</evidence>
<accession>A0ACC0P7N1</accession>
<reference evidence="1" key="1">
    <citation type="submission" date="2022-02" db="EMBL/GenBank/DDBJ databases">
        <title>Plant Genome Project.</title>
        <authorList>
            <person name="Zhang R.-G."/>
        </authorList>
    </citation>
    <scope>NUCLEOTIDE SEQUENCE</scope>
    <source>
        <strain evidence="1">AT1</strain>
    </source>
</reference>
<organism evidence="1 2">
    <name type="scientific">Rhododendron molle</name>
    <name type="common">Chinese azalea</name>
    <name type="synonym">Azalea mollis</name>
    <dbReference type="NCBI Taxonomy" id="49168"/>
    <lineage>
        <taxon>Eukaryota</taxon>
        <taxon>Viridiplantae</taxon>
        <taxon>Streptophyta</taxon>
        <taxon>Embryophyta</taxon>
        <taxon>Tracheophyta</taxon>
        <taxon>Spermatophyta</taxon>
        <taxon>Magnoliopsida</taxon>
        <taxon>eudicotyledons</taxon>
        <taxon>Gunneridae</taxon>
        <taxon>Pentapetalae</taxon>
        <taxon>asterids</taxon>
        <taxon>Ericales</taxon>
        <taxon>Ericaceae</taxon>
        <taxon>Ericoideae</taxon>
        <taxon>Rhodoreae</taxon>
        <taxon>Rhododendron</taxon>
    </lineage>
</organism>
<dbReference type="EMBL" id="CM046391">
    <property type="protein sequence ID" value="KAI8561566.1"/>
    <property type="molecule type" value="Genomic_DNA"/>
</dbReference>
<evidence type="ECO:0000313" key="2">
    <source>
        <dbReference type="Proteomes" id="UP001062846"/>
    </source>
</evidence>
<gene>
    <name evidence="1" type="ORF">RHMOL_Rhmol04G0350200</name>
</gene>